<dbReference type="GO" id="GO:0004672">
    <property type="term" value="F:protein kinase activity"/>
    <property type="evidence" value="ECO:0007669"/>
    <property type="project" value="InterPro"/>
</dbReference>
<dbReference type="Proteomes" id="UP001438707">
    <property type="component" value="Unassembled WGS sequence"/>
</dbReference>
<evidence type="ECO:0000256" key="1">
    <source>
        <dbReference type="SAM" id="MobiDB-lite"/>
    </source>
</evidence>
<evidence type="ECO:0000313" key="4">
    <source>
        <dbReference type="Proteomes" id="UP001438707"/>
    </source>
</evidence>
<evidence type="ECO:0000259" key="2">
    <source>
        <dbReference type="PROSITE" id="PS50011"/>
    </source>
</evidence>
<accession>A0AAW1RF06</accession>
<dbReference type="GO" id="GO:0005524">
    <property type="term" value="F:ATP binding"/>
    <property type="evidence" value="ECO:0007669"/>
    <property type="project" value="InterPro"/>
</dbReference>
<dbReference type="SUPFAM" id="SSF56112">
    <property type="entry name" value="Protein kinase-like (PK-like)"/>
    <property type="match status" value="1"/>
</dbReference>
<dbReference type="AlphaFoldDB" id="A0AAW1RF06"/>
<feature type="domain" description="Protein kinase" evidence="2">
    <location>
        <begin position="397"/>
        <end position="659"/>
    </location>
</feature>
<name>A0AAW1RF06_9CHLO</name>
<dbReference type="PANTHER" id="PTHR37171:SF1">
    <property type="entry name" value="SERINE_THREONINE-PROTEIN KINASE YRZF-RELATED"/>
    <property type="match status" value="1"/>
</dbReference>
<reference evidence="3 4" key="1">
    <citation type="journal article" date="2024" name="Nat. Commun.">
        <title>Phylogenomics reveals the evolutionary origins of lichenization in chlorophyte algae.</title>
        <authorList>
            <person name="Puginier C."/>
            <person name="Libourel C."/>
            <person name="Otte J."/>
            <person name="Skaloud P."/>
            <person name="Haon M."/>
            <person name="Grisel S."/>
            <person name="Petersen M."/>
            <person name="Berrin J.G."/>
            <person name="Delaux P.M."/>
            <person name="Dal Grande F."/>
            <person name="Keller J."/>
        </authorList>
    </citation>
    <scope>NUCLEOTIDE SEQUENCE [LARGE SCALE GENOMIC DNA]</scope>
    <source>
        <strain evidence="3 4">SAG 2145</strain>
    </source>
</reference>
<dbReference type="Gene3D" id="1.10.510.10">
    <property type="entry name" value="Transferase(Phosphotransferase) domain 1"/>
    <property type="match status" value="1"/>
</dbReference>
<feature type="region of interest" description="Disordered" evidence="1">
    <location>
        <begin position="617"/>
        <end position="647"/>
    </location>
</feature>
<keyword evidence="4" id="KW-1185">Reference proteome</keyword>
<dbReference type="PROSITE" id="PS00108">
    <property type="entry name" value="PROTEIN_KINASE_ST"/>
    <property type="match status" value="1"/>
</dbReference>
<dbReference type="InterPro" id="IPR011009">
    <property type="entry name" value="Kinase-like_dom_sf"/>
</dbReference>
<dbReference type="InterPro" id="IPR052396">
    <property type="entry name" value="Meiotic_Drive_Suppr_Kinase"/>
</dbReference>
<feature type="region of interest" description="Disordered" evidence="1">
    <location>
        <begin position="344"/>
        <end position="406"/>
    </location>
</feature>
<dbReference type="PROSITE" id="PS50011">
    <property type="entry name" value="PROTEIN_KINASE_DOM"/>
    <property type="match status" value="1"/>
</dbReference>
<comment type="caution">
    <text evidence="3">The sequence shown here is derived from an EMBL/GenBank/DDBJ whole genome shotgun (WGS) entry which is preliminary data.</text>
</comment>
<dbReference type="PANTHER" id="PTHR37171">
    <property type="entry name" value="SERINE/THREONINE-PROTEIN KINASE YRZF-RELATED"/>
    <property type="match status" value="1"/>
</dbReference>
<proteinExistence type="predicted"/>
<protein>
    <recommendedName>
        <fullName evidence="2">Protein kinase domain-containing protein</fullName>
    </recommendedName>
</protein>
<dbReference type="EMBL" id="JALJOS010000012">
    <property type="protein sequence ID" value="KAK9832168.1"/>
    <property type="molecule type" value="Genomic_DNA"/>
</dbReference>
<sequence>MTISSEFKGARSTACADAFKEAPRHLLAEIDTRIQQKVEEALKSVPALPAGEVHVLNVQQALAEPLPDAAIASYPGNVGEEDRKQHPTSVKRWKYLSPQVRARFQGPDVQAMFSKVGYRPQVPIASYVTSEGEILSLFREVQNRNNFALQAGGFDVIVTSAPAPLRPLRLRTDQTNKQDKAEVSSGRDLPDVGSMSYPAVTGHPLQFTAELKSPFWLQLKHRSAHELVDIWNDVVAKRNTGMSLDAAIVMDAKQRKLGVAVVRNVVHCLGQCYKYMAQRGHRYGALSDYFYTWFLNADRKGGLLVGDAIRHDQRGSAHQVSMSEAFCYCVLASFEETARGRQQPFLAAEEPGQAPRTSARGATEETHPSAGNEPPADPAQGAQAAGLCSDDGCEPAAPTGQPPGERSLGDLHLRACLARQTFLAMLDGQKVVIRMAFQPKHHKSVFAEVSALTTLHPYQGTHVPRLLDHGITSEGYAYISTEFIQGRAWRPESAADRALGGQLRAILALFLERGLLHRDIKPENIMVEEGTGRPVFVDFALARQAVDDFDFENEESELEAMLGQAEPDYEASLAHYQSRMVALQEAFMAQSAARAAHAPDSNLLAAPPAMAEKHARQEVKLSAWRSRRASRRTPSRLTPPPPPPSILRIRQSLQVLRPV</sequence>
<gene>
    <name evidence="3" type="ORF">WJX74_001297</name>
</gene>
<dbReference type="InterPro" id="IPR000719">
    <property type="entry name" value="Prot_kinase_dom"/>
</dbReference>
<feature type="compositionally biased region" description="Basic residues" evidence="1">
    <location>
        <begin position="625"/>
        <end position="634"/>
    </location>
</feature>
<evidence type="ECO:0000313" key="3">
    <source>
        <dbReference type="EMBL" id="KAK9832168.1"/>
    </source>
</evidence>
<organism evidence="3 4">
    <name type="scientific">Apatococcus lobatus</name>
    <dbReference type="NCBI Taxonomy" id="904363"/>
    <lineage>
        <taxon>Eukaryota</taxon>
        <taxon>Viridiplantae</taxon>
        <taxon>Chlorophyta</taxon>
        <taxon>core chlorophytes</taxon>
        <taxon>Trebouxiophyceae</taxon>
        <taxon>Chlorellales</taxon>
        <taxon>Chlorellaceae</taxon>
        <taxon>Apatococcus</taxon>
    </lineage>
</organism>
<dbReference type="InterPro" id="IPR008271">
    <property type="entry name" value="Ser/Thr_kinase_AS"/>
</dbReference>